<dbReference type="InterPro" id="IPR029478">
    <property type="entry name" value="TM1586_NiRdase"/>
</dbReference>
<evidence type="ECO:0000313" key="6">
    <source>
        <dbReference type="Proteomes" id="UP000283492"/>
    </source>
</evidence>
<dbReference type="InterPro" id="IPR000415">
    <property type="entry name" value="Nitroreductase-like"/>
</dbReference>
<reference evidence="2 5" key="1">
    <citation type="submission" date="2015-09" db="EMBL/GenBank/DDBJ databases">
        <authorList>
            <consortium name="Pathogen Informatics"/>
        </authorList>
    </citation>
    <scope>NUCLEOTIDE SEQUENCE [LARGE SCALE GENOMIC DNA]</scope>
    <source>
        <strain evidence="2 5">2789STDY5608887</strain>
    </source>
</reference>
<dbReference type="GO" id="GO:0016491">
    <property type="term" value="F:oxidoreductase activity"/>
    <property type="evidence" value="ECO:0007669"/>
    <property type="project" value="InterPro"/>
</dbReference>
<evidence type="ECO:0000313" key="2">
    <source>
        <dbReference type="EMBL" id="CUN28885.1"/>
    </source>
</evidence>
<sequence length="222" mass="24082">MTIKDAIPQRHMVRKYLSKPILAETVTLLNTRIADHNARYGLNLKLVTGNSDGIGGMAKLLLTKSVYNYIVLAGQDCVDLDEKLGYCGADLILYAQTLGLNTWWCGGMFNGKGALKHLESANVCVNGVIAIGYGQTQGVPHKSKTSDEISKYDGETPQWFKDGVEALLCAPTALNKQPYMVTGRGNNVTITAGNGHFSGIDLGIGKYFFEVGAGKDNFEWTL</sequence>
<dbReference type="SUPFAM" id="SSF55469">
    <property type="entry name" value="FMN-dependent nitroreductase-like"/>
    <property type="match status" value="1"/>
</dbReference>
<dbReference type="EMBL" id="CYXX01000035">
    <property type="protein sequence ID" value="CUN28885.1"/>
    <property type="molecule type" value="Genomic_DNA"/>
</dbReference>
<evidence type="ECO:0000313" key="4">
    <source>
        <dbReference type="EMBL" id="RHA84058.1"/>
    </source>
</evidence>
<evidence type="ECO:0000313" key="3">
    <source>
        <dbReference type="EMBL" id="RGQ44132.1"/>
    </source>
</evidence>
<name>A0A173VRX3_9FIRM</name>
<organism evidence="2 5">
    <name type="scientific">Roseburia inulinivorans</name>
    <dbReference type="NCBI Taxonomy" id="360807"/>
    <lineage>
        <taxon>Bacteria</taxon>
        <taxon>Bacillati</taxon>
        <taxon>Bacillota</taxon>
        <taxon>Clostridia</taxon>
        <taxon>Lachnospirales</taxon>
        <taxon>Lachnospiraceae</taxon>
        <taxon>Roseburia</taxon>
    </lineage>
</organism>
<proteinExistence type="predicted"/>
<dbReference type="AlphaFoldDB" id="A0A173VRX3"/>
<accession>A0A173VRX3</accession>
<dbReference type="Gene3D" id="3.40.109.10">
    <property type="entry name" value="NADH Oxidase"/>
    <property type="match status" value="1"/>
</dbReference>
<dbReference type="RefSeq" id="WP_055171640.1">
    <property type="nucleotide sequence ID" value="NZ_CABJFX010000036.1"/>
</dbReference>
<dbReference type="Proteomes" id="UP000283492">
    <property type="component" value="Unassembled WGS sequence"/>
</dbReference>
<gene>
    <name evidence="4" type="ORF">DW914_15760</name>
    <name evidence="3" type="ORF">DWY96_16390</name>
    <name evidence="2" type="ORF">ERS852444_03222</name>
</gene>
<protein>
    <submittedName>
        <fullName evidence="3">Nitroreductase</fullName>
    </submittedName>
</protein>
<evidence type="ECO:0000259" key="1">
    <source>
        <dbReference type="Pfam" id="PF14512"/>
    </source>
</evidence>
<reference evidence="6 7" key="2">
    <citation type="submission" date="2018-08" db="EMBL/GenBank/DDBJ databases">
        <title>A genome reference for cultivated species of the human gut microbiota.</title>
        <authorList>
            <person name="Zou Y."/>
            <person name="Xue W."/>
            <person name="Luo G."/>
        </authorList>
    </citation>
    <scope>NUCLEOTIDE SEQUENCE [LARGE SCALE GENOMIC DNA]</scope>
    <source>
        <strain evidence="3 7">AF28-15</strain>
        <strain evidence="4 6">AM42-1AC</strain>
    </source>
</reference>
<dbReference type="Proteomes" id="UP000283738">
    <property type="component" value="Unassembled WGS sequence"/>
</dbReference>
<evidence type="ECO:0000313" key="5">
    <source>
        <dbReference type="Proteomes" id="UP000095453"/>
    </source>
</evidence>
<feature type="domain" description="Putative nitroreductase TM1586" evidence="1">
    <location>
        <begin position="3"/>
        <end position="213"/>
    </location>
</feature>
<evidence type="ECO:0000313" key="7">
    <source>
        <dbReference type="Proteomes" id="UP000283738"/>
    </source>
</evidence>
<dbReference type="EMBL" id="QRTF01000056">
    <property type="protein sequence ID" value="RGQ44132.1"/>
    <property type="molecule type" value="Genomic_DNA"/>
</dbReference>
<dbReference type="Proteomes" id="UP000095453">
    <property type="component" value="Unassembled WGS sequence"/>
</dbReference>
<dbReference type="Pfam" id="PF14512">
    <property type="entry name" value="TM1586_NiRdase"/>
    <property type="match status" value="1"/>
</dbReference>
<dbReference type="EMBL" id="QSFX01000036">
    <property type="protein sequence ID" value="RHA84058.1"/>
    <property type="molecule type" value="Genomic_DNA"/>
</dbReference>